<dbReference type="PROSITE" id="PS50111">
    <property type="entry name" value="CHEMOTAXIS_TRANSDUC_2"/>
    <property type="match status" value="1"/>
</dbReference>
<dbReference type="InterPro" id="IPR051310">
    <property type="entry name" value="MCP_chemotaxis"/>
</dbReference>
<feature type="transmembrane region" description="Helical" evidence="4">
    <location>
        <begin position="320"/>
        <end position="341"/>
    </location>
</feature>
<keyword evidence="1" id="KW-0488">Methylation</keyword>
<organism evidence="7 8">
    <name type="scientific">Duganella qianjiadongensis</name>
    <dbReference type="NCBI Taxonomy" id="2692176"/>
    <lineage>
        <taxon>Bacteria</taxon>
        <taxon>Pseudomonadati</taxon>
        <taxon>Pseudomonadota</taxon>
        <taxon>Betaproteobacteria</taxon>
        <taxon>Burkholderiales</taxon>
        <taxon>Oxalobacteraceae</taxon>
        <taxon>Telluria group</taxon>
        <taxon>Duganella</taxon>
    </lineage>
</organism>
<dbReference type="InterPro" id="IPR003660">
    <property type="entry name" value="HAMP_dom"/>
</dbReference>
<comment type="similarity">
    <text evidence="2">Belongs to the methyl-accepting chemotaxis (MCP) protein family.</text>
</comment>
<dbReference type="CDD" id="cd06225">
    <property type="entry name" value="HAMP"/>
    <property type="match status" value="1"/>
</dbReference>
<dbReference type="EMBL" id="WWCM01000001">
    <property type="protein sequence ID" value="MYM37859.1"/>
    <property type="molecule type" value="Genomic_DNA"/>
</dbReference>
<dbReference type="Pfam" id="PF00015">
    <property type="entry name" value="MCPsignal"/>
    <property type="match status" value="1"/>
</dbReference>
<keyword evidence="4" id="KW-1133">Transmembrane helix</keyword>
<dbReference type="SMART" id="SM00304">
    <property type="entry name" value="HAMP"/>
    <property type="match status" value="1"/>
</dbReference>
<evidence type="ECO:0000256" key="3">
    <source>
        <dbReference type="PROSITE-ProRule" id="PRU00284"/>
    </source>
</evidence>
<dbReference type="InterPro" id="IPR004089">
    <property type="entry name" value="MCPsignal_dom"/>
</dbReference>
<evidence type="ECO:0000313" key="7">
    <source>
        <dbReference type="EMBL" id="MYM37859.1"/>
    </source>
</evidence>
<keyword evidence="4" id="KW-0812">Transmembrane</keyword>
<evidence type="ECO:0000313" key="8">
    <source>
        <dbReference type="Proteomes" id="UP000478090"/>
    </source>
</evidence>
<dbReference type="PROSITE" id="PS50885">
    <property type="entry name" value="HAMP"/>
    <property type="match status" value="1"/>
</dbReference>
<sequence>MKSIDALLDRLLLWQKFVLLAVVALVVALIPASLYLQQTTATIEAAQTEIEGTQPAAAIFKVIQLTQQHRGLAALALGGGSEAGQKRAAKQQQVDQAYARMGELVKAMDAPPLAARWEQQQQRWQSLRESFTAGQMSVAQSYQLHTSLIAGLLGVNDMVADQYELQLDSSVDSHQLIQAVYYQMPYLAEETGRLRAMGTALLNQHEASAEQRAALAGAIARVQDRLEQTGIALHKATQANAELASALATPWQSAEQQTQAFLALANQRIVQAPTLDYASATYLERATSTIDAQFAINGAAASSLKTMLEARIAALHTRRWLMFAAMAGLIVAAGLFARLIARSVSLPLVRAVEITRRIAQGDLTSRFQPGGLSETAQLMHALQEMNQGLLNIVSSVRSSVGNIDSASCDISSGNLDLSSRTETQASNLQQTAASMEQITATVRQSVDHAREVDQLISTAAGVAERGGAVVQQVVGTMGEINLAARRIVDITSVIDGIAFQTNLLALNAAVEAARAGEQGRGFAVVAGEVRNLAQRSAAAARDIKQLIDNSVQRIEAGNALAEHAGLAMTEVVGSVERVTAIMSQMVLAAQEQSTGIEQVNLAIAQIDEMTQQNAALVEQSAAASESLKEQAGALSEAVAVFTLERVRPQRAALAYA</sequence>
<keyword evidence="4" id="KW-0472">Membrane</keyword>
<evidence type="ECO:0000256" key="2">
    <source>
        <dbReference type="ARBA" id="ARBA00029447"/>
    </source>
</evidence>
<feature type="transmembrane region" description="Helical" evidence="4">
    <location>
        <begin position="12"/>
        <end position="36"/>
    </location>
</feature>
<evidence type="ECO:0000259" key="5">
    <source>
        <dbReference type="PROSITE" id="PS50111"/>
    </source>
</evidence>
<dbReference type="SUPFAM" id="SSF58104">
    <property type="entry name" value="Methyl-accepting chemotaxis protein (MCP) signaling domain"/>
    <property type="match status" value="1"/>
</dbReference>
<feature type="domain" description="Methyl-accepting transducer" evidence="5">
    <location>
        <begin position="399"/>
        <end position="628"/>
    </location>
</feature>
<dbReference type="RefSeq" id="WP_161037289.1">
    <property type="nucleotide sequence ID" value="NZ_WWCM01000001.1"/>
</dbReference>
<dbReference type="InterPro" id="IPR013587">
    <property type="entry name" value="Nitrate/nitrite_sensing"/>
</dbReference>
<dbReference type="PANTHER" id="PTHR43531">
    <property type="entry name" value="PROTEIN ICFG"/>
    <property type="match status" value="1"/>
</dbReference>
<protein>
    <submittedName>
        <fullName evidence="7">HAMP domain-containing protein</fullName>
    </submittedName>
</protein>
<keyword evidence="3" id="KW-0807">Transducer</keyword>
<keyword evidence="8" id="KW-1185">Reference proteome</keyword>
<reference evidence="7 8" key="1">
    <citation type="submission" date="2019-12" db="EMBL/GenBank/DDBJ databases">
        <title>Novel species isolated from a subtropical stream in China.</title>
        <authorList>
            <person name="Lu H."/>
        </authorList>
    </citation>
    <scope>NUCLEOTIDE SEQUENCE [LARGE SCALE GENOMIC DNA]</scope>
    <source>
        <strain evidence="7 8">CY13W</strain>
    </source>
</reference>
<proteinExistence type="inferred from homology"/>
<dbReference type="CDD" id="cd11386">
    <property type="entry name" value="MCP_signal"/>
    <property type="match status" value="1"/>
</dbReference>
<dbReference type="Pfam" id="PF08376">
    <property type="entry name" value="NIT"/>
    <property type="match status" value="1"/>
</dbReference>
<evidence type="ECO:0000256" key="4">
    <source>
        <dbReference type="SAM" id="Phobius"/>
    </source>
</evidence>
<accession>A0ABW9VE07</accession>
<feature type="domain" description="HAMP" evidence="6">
    <location>
        <begin position="342"/>
        <end position="394"/>
    </location>
</feature>
<evidence type="ECO:0000256" key="1">
    <source>
        <dbReference type="ARBA" id="ARBA00022481"/>
    </source>
</evidence>
<dbReference type="Gene3D" id="1.10.287.950">
    <property type="entry name" value="Methyl-accepting chemotaxis protein"/>
    <property type="match status" value="1"/>
</dbReference>
<dbReference type="PANTHER" id="PTHR43531:SF14">
    <property type="entry name" value="METHYL-ACCEPTING CHEMOTAXIS PROTEIN I-RELATED"/>
    <property type="match status" value="1"/>
</dbReference>
<comment type="caution">
    <text evidence="7">The sequence shown here is derived from an EMBL/GenBank/DDBJ whole genome shotgun (WGS) entry which is preliminary data.</text>
</comment>
<gene>
    <name evidence="7" type="ORF">GTP27_00775</name>
</gene>
<dbReference type="Proteomes" id="UP000478090">
    <property type="component" value="Unassembled WGS sequence"/>
</dbReference>
<name>A0ABW9VE07_9BURK</name>
<dbReference type="Pfam" id="PF00672">
    <property type="entry name" value="HAMP"/>
    <property type="match status" value="1"/>
</dbReference>
<dbReference type="SMART" id="SM00283">
    <property type="entry name" value="MA"/>
    <property type="match status" value="1"/>
</dbReference>
<evidence type="ECO:0000259" key="6">
    <source>
        <dbReference type="PROSITE" id="PS50885"/>
    </source>
</evidence>